<dbReference type="RefSeq" id="WP_377333276.1">
    <property type="nucleotide sequence ID" value="NZ_JBHSGB010000006.1"/>
</dbReference>
<dbReference type="Proteomes" id="UP001595962">
    <property type="component" value="Unassembled WGS sequence"/>
</dbReference>
<organism evidence="2 3">
    <name type="scientific">Rheinheimera marina</name>
    <dbReference type="NCBI Taxonomy" id="1774958"/>
    <lineage>
        <taxon>Bacteria</taxon>
        <taxon>Pseudomonadati</taxon>
        <taxon>Pseudomonadota</taxon>
        <taxon>Gammaproteobacteria</taxon>
        <taxon>Chromatiales</taxon>
        <taxon>Chromatiaceae</taxon>
        <taxon>Rheinheimera</taxon>
    </lineage>
</organism>
<dbReference type="EMBL" id="JBHSGB010000006">
    <property type="protein sequence ID" value="MFC4655027.1"/>
    <property type="molecule type" value="Genomic_DNA"/>
</dbReference>
<evidence type="ECO:0000313" key="3">
    <source>
        <dbReference type="Proteomes" id="UP001595962"/>
    </source>
</evidence>
<keyword evidence="3" id="KW-1185">Reference proteome</keyword>
<dbReference type="PANTHER" id="PTHR36437">
    <property type="entry name" value="GLYOXALASE/BLEOMYCIN RESISTANCE PROTEIN/DIOXYGENASE"/>
    <property type="match status" value="1"/>
</dbReference>
<dbReference type="PROSITE" id="PS51819">
    <property type="entry name" value="VOC"/>
    <property type="match status" value="1"/>
</dbReference>
<protein>
    <submittedName>
        <fullName evidence="2">VOC family protein</fullName>
    </submittedName>
</protein>
<dbReference type="SUPFAM" id="SSF54593">
    <property type="entry name" value="Glyoxalase/Bleomycin resistance protein/Dihydroxybiphenyl dioxygenase"/>
    <property type="match status" value="1"/>
</dbReference>
<dbReference type="InterPro" id="IPR037523">
    <property type="entry name" value="VOC_core"/>
</dbReference>
<dbReference type="Gene3D" id="3.10.180.10">
    <property type="entry name" value="2,3-Dihydroxybiphenyl 1,2-Dioxygenase, domain 1"/>
    <property type="match status" value="1"/>
</dbReference>
<dbReference type="InterPro" id="IPR029068">
    <property type="entry name" value="Glyas_Bleomycin-R_OHBP_Dase"/>
</dbReference>
<sequence length="130" mass="15030">MHQYLSLVSLLVDDYDQALAFYLGKLGFELVEDSPQGNKRWVVIRPRGAKESAILLAKASTALQQVQIGQQGAGRVWLFLQTDDFYRDYQRMQQTGVEFLEAPREEPYATVVVFQDLYGNKWDLLQKREL</sequence>
<dbReference type="Pfam" id="PF00903">
    <property type="entry name" value="Glyoxalase"/>
    <property type="match status" value="1"/>
</dbReference>
<evidence type="ECO:0000259" key="1">
    <source>
        <dbReference type="PROSITE" id="PS51819"/>
    </source>
</evidence>
<dbReference type="CDD" id="cd07263">
    <property type="entry name" value="VOC_like"/>
    <property type="match status" value="1"/>
</dbReference>
<name>A0ABV9JL85_9GAMM</name>
<gene>
    <name evidence="2" type="ORF">ACFO3I_08375</name>
</gene>
<comment type="caution">
    <text evidence="2">The sequence shown here is derived from an EMBL/GenBank/DDBJ whole genome shotgun (WGS) entry which is preliminary data.</text>
</comment>
<dbReference type="PANTHER" id="PTHR36437:SF2">
    <property type="entry name" value="GLYOXALASE_BLEOMYCIN RESISTANCE PROTEIN_DIOXYGENASE"/>
    <property type="match status" value="1"/>
</dbReference>
<dbReference type="InterPro" id="IPR004360">
    <property type="entry name" value="Glyas_Fos-R_dOase_dom"/>
</dbReference>
<accession>A0ABV9JL85</accession>
<evidence type="ECO:0000313" key="2">
    <source>
        <dbReference type="EMBL" id="MFC4655027.1"/>
    </source>
</evidence>
<proteinExistence type="predicted"/>
<reference evidence="3" key="1">
    <citation type="journal article" date="2019" name="Int. J. Syst. Evol. Microbiol.">
        <title>The Global Catalogue of Microorganisms (GCM) 10K type strain sequencing project: providing services to taxonomists for standard genome sequencing and annotation.</title>
        <authorList>
            <consortium name="The Broad Institute Genomics Platform"/>
            <consortium name="The Broad Institute Genome Sequencing Center for Infectious Disease"/>
            <person name="Wu L."/>
            <person name="Ma J."/>
        </authorList>
    </citation>
    <scope>NUCLEOTIDE SEQUENCE [LARGE SCALE GENOMIC DNA]</scope>
    <source>
        <strain evidence="3">DT28</strain>
    </source>
</reference>
<feature type="domain" description="VOC" evidence="1">
    <location>
        <begin position="3"/>
        <end position="127"/>
    </location>
</feature>